<dbReference type="InterPro" id="IPR013088">
    <property type="entry name" value="Znf_NHR/GATA"/>
</dbReference>
<dbReference type="Gene3D" id="3.30.50.10">
    <property type="entry name" value="Erythroid Transcription Factor GATA-1, subunit A"/>
    <property type="match status" value="1"/>
</dbReference>
<evidence type="ECO:0000313" key="5">
    <source>
        <dbReference type="Proteomes" id="UP001201163"/>
    </source>
</evidence>
<evidence type="ECO:0000313" key="4">
    <source>
        <dbReference type="EMBL" id="KAH8993925.1"/>
    </source>
</evidence>
<feature type="region of interest" description="Disordered" evidence="2">
    <location>
        <begin position="135"/>
        <end position="176"/>
    </location>
</feature>
<keyword evidence="1" id="KW-0863">Zinc-finger</keyword>
<dbReference type="GO" id="GO:0008270">
    <property type="term" value="F:zinc ion binding"/>
    <property type="evidence" value="ECO:0007669"/>
    <property type="project" value="UniProtKB-KW"/>
</dbReference>
<name>A0AAD4LMI3_9AGAM</name>
<sequence length="249" mass="27832">MDVPTSEAFHQLQHTGVGYGSLRCDIDRGYHHQPECAYTVDVPVREDNVLVGHSTAPSQLVGNSRGEVANLVSGCRDDQIFYTEDANVRLTQRIRRQCFNCKATETSTWRRSLLSTGKLLCNKCGLFERTHSIPRPEKFQRRKTLGSRSPLQPSLRSRKRISPDGGAVNPPHQGMYPPPLPLPAHFVDAVYPISGNLIANDMSWVSPIAPDDLSPAQVLPRYPFSERPTSYHVDRRSLSSTLSEAAIWI</sequence>
<dbReference type="SMART" id="SM00401">
    <property type="entry name" value="ZnF_GATA"/>
    <property type="match status" value="1"/>
</dbReference>
<evidence type="ECO:0000256" key="2">
    <source>
        <dbReference type="SAM" id="MobiDB-lite"/>
    </source>
</evidence>
<dbReference type="Proteomes" id="UP001201163">
    <property type="component" value="Unassembled WGS sequence"/>
</dbReference>
<proteinExistence type="predicted"/>
<dbReference type="GO" id="GO:0006355">
    <property type="term" value="P:regulation of DNA-templated transcription"/>
    <property type="evidence" value="ECO:0007669"/>
    <property type="project" value="InterPro"/>
</dbReference>
<keyword evidence="5" id="KW-1185">Reference proteome</keyword>
<accession>A0AAD4LMI3</accession>
<keyword evidence="1" id="KW-0862">Zinc</keyword>
<evidence type="ECO:0000256" key="1">
    <source>
        <dbReference type="PROSITE-ProRule" id="PRU00094"/>
    </source>
</evidence>
<gene>
    <name evidence="4" type="ORF">EDB92DRAFT_1795852</name>
</gene>
<dbReference type="EMBL" id="JAKELL010000016">
    <property type="protein sequence ID" value="KAH8993925.1"/>
    <property type="molecule type" value="Genomic_DNA"/>
</dbReference>
<dbReference type="CDD" id="cd00202">
    <property type="entry name" value="ZnF_GATA"/>
    <property type="match status" value="1"/>
</dbReference>
<keyword evidence="1" id="KW-0479">Metal-binding</keyword>
<dbReference type="SUPFAM" id="SSF57716">
    <property type="entry name" value="Glucocorticoid receptor-like (DNA-binding domain)"/>
    <property type="match status" value="1"/>
</dbReference>
<dbReference type="Pfam" id="PF00320">
    <property type="entry name" value="GATA"/>
    <property type="match status" value="1"/>
</dbReference>
<dbReference type="PROSITE" id="PS50114">
    <property type="entry name" value="GATA_ZN_FINGER_2"/>
    <property type="match status" value="1"/>
</dbReference>
<organism evidence="4 5">
    <name type="scientific">Lactarius akahatsu</name>
    <dbReference type="NCBI Taxonomy" id="416441"/>
    <lineage>
        <taxon>Eukaryota</taxon>
        <taxon>Fungi</taxon>
        <taxon>Dikarya</taxon>
        <taxon>Basidiomycota</taxon>
        <taxon>Agaricomycotina</taxon>
        <taxon>Agaricomycetes</taxon>
        <taxon>Russulales</taxon>
        <taxon>Russulaceae</taxon>
        <taxon>Lactarius</taxon>
    </lineage>
</organism>
<dbReference type="AlphaFoldDB" id="A0AAD4LMI3"/>
<comment type="caution">
    <text evidence="4">The sequence shown here is derived from an EMBL/GenBank/DDBJ whole genome shotgun (WGS) entry which is preliminary data.</text>
</comment>
<evidence type="ECO:0000259" key="3">
    <source>
        <dbReference type="PROSITE" id="PS50114"/>
    </source>
</evidence>
<reference evidence="4" key="1">
    <citation type="submission" date="2022-01" db="EMBL/GenBank/DDBJ databases">
        <title>Comparative genomics reveals a dynamic genome evolution in the ectomycorrhizal milk-cap (Lactarius) mushrooms.</title>
        <authorList>
            <consortium name="DOE Joint Genome Institute"/>
            <person name="Lebreton A."/>
            <person name="Tang N."/>
            <person name="Kuo A."/>
            <person name="LaButti K."/>
            <person name="Drula E."/>
            <person name="Barry K."/>
            <person name="Clum A."/>
            <person name="Lipzen A."/>
            <person name="Mousain D."/>
            <person name="Ng V."/>
            <person name="Wang R."/>
            <person name="Wang X."/>
            <person name="Dai Y."/>
            <person name="Henrissat B."/>
            <person name="Grigoriev I.V."/>
            <person name="Guerin-Laguette A."/>
            <person name="Yu F."/>
            <person name="Martin F.M."/>
        </authorList>
    </citation>
    <scope>NUCLEOTIDE SEQUENCE</scope>
    <source>
        <strain evidence="4">QP</strain>
    </source>
</reference>
<dbReference type="GO" id="GO:0043565">
    <property type="term" value="F:sequence-specific DNA binding"/>
    <property type="evidence" value="ECO:0007669"/>
    <property type="project" value="InterPro"/>
</dbReference>
<feature type="domain" description="GATA-type" evidence="3">
    <location>
        <begin position="92"/>
        <end position="148"/>
    </location>
</feature>
<dbReference type="InterPro" id="IPR000679">
    <property type="entry name" value="Znf_GATA"/>
</dbReference>
<protein>
    <recommendedName>
        <fullName evidence="3">GATA-type domain-containing protein</fullName>
    </recommendedName>
</protein>